<feature type="compositionally biased region" description="Polar residues" evidence="1">
    <location>
        <begin position="51"/>
        <end position="60"/>
    </location>
</feature>
<dbReference type="AlphaFoldDB" id="A0A644ZTW6"/>
<sequence>MARNVFKRFGADTSKDITYEIYQKVSHSLLRREHPSDGKEADDPLHEEIPFTSSKTRVTA</sequence>
<feature type="compositionally biased region" description="Basic and acidic residues" evidence="1">
    <location>
        <begin position="30"/>
        <end position="49"/>
    </location>
</feature>
<evidence type="ECO:0000256" key="1">
    <source>
        <dbReference type="SAM" id="MobiDB-lite"/>
    </source>
</evidence>
<reference evidence="2" key="1">
    <citation type="submission" date="2019-08" db="EMBL/GenBank/DDBJ databases">
        <authorList>
            <person name="Kucharzyk K."/>
            <person name="Murdoch R.W."/>
            <person name="Higgins S."/>
            <person name="Loffler F."/>
        </authorList>
    </citation>
    <scope>NUCLEOTIDE SEQUENCE</scope>
</reference>
<comment type="caution">
    <text evidence="2">The sequence shown here is derived from an EMBL/GenBank/DDBJ whole genome shotgun (WGS) entry which is preliminary data.</text>
</comment>
<evidence type="ECO:0000313" key="2">
    <source>
        <dbReference type="EMBL" id="MPM41014.1"/>
    </source>
</evidence>
<protein>
    <submittedName>
        <fullName evidence="2">Uncharacterized protein</fullName>
    </submittedName>
</protein>
<dbReference type="EMBL" id="VSSQ01009214">
    <property type="protein sequence ID" value="MPM41014.1"/>
    <property type="molecule type" value="Genomic_DNA"/>
</dbReference>
<organism evidence="2">
    <name type="scientific">bioreactor metagenome</name>
    <dbReference type="NCBI Taxonomy" id="1076179"/>
    <lineage>
        <taxon>unclassified sequences</taxon>
        <taxon>metagenomes</taxon>
        <taxon>ecological metagenomes</taxon>
    </lineage>
</organism>
<name>A0A644ZTW6_9ZZZZ</name>
<gene>
    <name evidence="2" type="ORF">SDC9_87663</name>
</gene>
<feature type="region of interest" description="Disordered" evidence="1">
    <location>
        <begin position="29"/>
        <end position="60"/>
    </location>
</feature>
<accession>A0A644ZTW6</accession>
<proteinExistence type="predicted"/>